<proteinExistence type="predicted"/>
<organism evidence="1 2">
    <name type="scientific">Entomophthora muscae</name>
    <dbReference type="NCBI Taxonomy" id="34485"/>
    <lineage>
        <taxon>Eukaryota</taxon>
        <taxon>Fungi</taxon>
        <taxon>Fungi incertae sedis</taxon>
        <taxon>Zoopagomycota</taxon>
        <taxon>Entomophthoromycotina</taxon>
        <taxon>Entomophthoromycetes</taxon>
        <taxon>Entomophthorales</taxon>
        <taxon>Entomophthoraceae</taxon>
        <taxon>Entomophthora</taxon>
    </lineage>
</organism>
<evidence type="ECO:0000313" key="2">
    <source>
        <dbReference type="Proteomes" id="UP001165960"/>
    </source>
</evidence>
<comment type="caution">
    <text evidence="1">The sequence shown here is derived from an EMBL/GenBank/DDBJ whole genome shotgun (WGS) entry which is preliminary data.</text>
</comment>
<gene>
    <name evidence="1" type="ORF">DSO57_1022824</name>
</gene>
<accession>A0ACC2UQ41</accession>
<protein>
    <submittedName>
        <fullName evidence="1">Uncharacterized protein</fullName>
    </submittedName>
</protein>
<dbReference type="Proteomes" id="UP001165960">
    <property type="component" value="Unassembled WGS sequence"/>
</dbReference>
<reference evidence="1" key="1">
    <citation type="submission" date="2022-04" db="EMBL/GenBank/DDBJ databases">
        <title>Genome of the entomopathogenic fungus Entomophthora muscae.</title>
        <authorList>
            <person name="Elya C."/>
            <person name="Lovett B.R."/>
            <person name="Lee E."/>
            <person name="Macias A.M."/>
            <person name="Hajek A.E."/>
            <person name="De Bivort B.L."/>
            <person name="Kasson M.T."/>
            <person name="De Fine Licht H.H."/>
            <person name="Stajich J.E."/>
        </authorList>
    </citation>
    <scope>NUCLEOTIDE SEQUENCE</scope>
    <source>
        <strain evidence="1">Berkeley</strain>
    </source>
</reference>
<evidence type="ECO:0000313" key="1">
    <source>
        <dbReference type="EMBL" id="KAJ9088472.1"/>
    </source>
</evidence>
<keyword evidence="2" id="KW-1185">Reference proteome</keyword>
<sequence length="407" mass="44477">MVKDFNLTEDPSMISYYAGLISSSYAVGEFLGGVPWGMLSDRIGRKPVITLGLLGTSISLFMFGLSTTLPWAMTTRFMGGILNGNVGVIKSMVGEMTDRTNRADAFSYVSLMLGLGFIVGPIMGGFLTHPAENFPWLFGGSHFLTKYPYFLPCGLTAAFCLIGFVFAHIFLWETLQPDTLVTTPLLQSSSDDKLPDMPKGTWLVIASFMGLCLFLVMSDELFPFWASTPVKDGGLGFNSNDIGALGSAMGAVLVFIQMFLFVRIQERVGTLNLLCGAYLLYIPLYSAMPLVRTMLVSNHPRLAWGLLLLLNSVKTFCVVVGFTTTNILLPESCPNKASLGKINGISNSLGSLMRGIGPYICGVAYSWSLSNHLPLPFDYHFTFFLISTMSLVTLMITKLITPAMVQY</sequence>
<dbReference type="EMBL" id="QTSX02000116">
    <property type="protein sequence ID" value="KAJ9088472.1"/>
    <property type="molecule type" value="Genomic_DNA"/>
</dbReference>
<name>A0ACC2UQ41_9FUNG</name>